<evidence type="ECO:0000313" key="10">
    <source>
        <dbReference type="Proteomes" id="UP000029640"/>
    </source>
</evidence>
<dbReference type="STRING" id="1265313.HRUBRA_00255"/>
<dbReference type="PANTHER" id="PTHR33602">
    <property type="entry name" value="REGULATORY PROTEIN RECX FAMILY PROTEIN"/>
    <property type="match status" value="1"/>
</dbReference>
<dbReference type="HOGENOM" id="CLU_066607_3_2_6"/>
<dbReference type="Pfam" id="PF21981">
    <property type="entry name" value="RecX_HTH3"/>
    <property type="match status" value="1"/>
</dbReference>
<dbReference type="PATRIC" id="fig|1265313.6.peg.255"/>
<dbReference type="HAMAP" id="MF_01114">
    <property type="entry name" value="RecX"/>
    <property type="match status" value="1"/>
</dbReference>
<evidence type="ECO:0000313" key="9">
    <source>
        <dbReference type="EMBL" id="KGE05053.1"/>
    </source>
</evidence>
<evidence type="ECO:0000256" key="5">
    <source>
        <dbReference type="HAMAP-Rule" id="MF_01114"/>
    </source>
</evidence>
<dbReference type="InterPro" id="IPR053926">
    <property type="entry name" value="RecX_HTH_1st"/>
</dbReference>
<dbReference type="Proteomes" id="UP000029640">
    <property type="component" value="Unassembled WGS sequence"/>
</dbReference>
<gene>
    <name evidence="5" type="primary">recX</name>
    <name evidence="9" type="ORF">HRUBRA_00255</name>
</gene>
<comment type="subcellular location">
    <subcellularLocation>
        <location evidence="1 5">Cytoplasm</location>
    </subcellularLocation>
</comment>
<evidence type="ECO:0000259" key="8">
    <source>
        <dbReference type="Pfam" id="PF21982"/>
    </source>
</evidence>
<feature type="domain" description="RecX second three-helical" evidence="6">
    <location>
        <begin position="60"/>
        <end position="99"/>
    </location>
</feature>
<feature type="domain" description="RecX third three-helical" evidence="7">
    <location>
        <begin position="110"/>
        <end position="144"/>
    </location>
</feature>
<dbReference type="Gene3D" id="1.10.10.10">
    <property type="entry name" value="Winged helix-like DNA-binding domain superfamily/Winged helix DNA-binding domain"/>
    <property type="match status" value="3"/>
</dbReference>
<organism evidence="9 10">
    <name type="scientific">Pseudohaliea rubra DSM 19751</name>
    <dbReference type="NCBI Taxonomy" id="1265313"/>
    <lineage>
        <taxon>Bacteria</taxon>
        <taxon>Pseudomonadati</taxon>
        <taxon>Pseudomonadota</taxon>
        <taxon>Gammaproteobacteria</taxon>
        <taxon>Cellvibrionales</taxon>
        <taxon>Halieaceae</taxon>
        <taxon>Pseudohaliea</taxon>
    </lineage>
</organism>
<dbReference type="RefSeq" id="WP_201771514.1">
    <property type="nucleotide sequence ID" value="NZ_KN234748.1"/>
</dbReference>
<comment type="similarity">
    <text evidence="2 5">Belongs to the RecX family.</text>
</comment>
<protein>
    <recommendedName>
        <fullName evidence="3 5">Regulatory protein RecX</fullName>
    </recommendedName>
</protein>
<evidence type="ECO:0000256" key="4">
    <source>
        <dbReference type="ARBA" id="ARBA00022490"/>
    </source>
</evidence>
<feature type="domain" description="RecX first three-helical" evidence="8">
    <location>
        <begin position="15"/>
        <end position="53"/>
    </location>
</feature>
<evidence type="ECO:0000256" key="2">
    <source>
        <dbReference type="ARBA" id="ARBA00009695"/>
    </source>
</evidence>
<proteinExistence type="inferred from homology"/>
<dbReference type="InterPro" id="IPR053925">
    <property type="entry name" value="RecX_HTH_3rd"/>
</dbReference>
<dbReference type="GO" id="GO:0006282">
    <property type="term" value="P:regulation of DNA repair"/>
    <property type="evidence" value="ECO:0007669"/>
    <property type="project" value="UniProtKB-UniRule"/>
</dbReference>
<comment type="caution">
    <text evidence="9">The sequence shown here is derived from an EMBL/GenBank/DDBJ whole genome shotgun (WGS) entry which is preliminary data.</text>
</comment>
<keyword evidence="10" id="KW-1185">Reference proteome</keyword>
<evidence type="ECO:0000259" key="7">
    <source>
        <dbReference type="Pfam" id="PF21981"/>
    </source>
</evidence>
<dbReference type="eggNOG" id="COG2137">
    <property type="taxonomic scope" value="Bacteria"/>
</dbReference>
<evidence type="ECO:0000256" key="1">
    <source>
        <dbReference type="ARBA" id="ARBA00004496"/>
    </source>
</evidence>
<evidence type="ECO:0000256" key="3">
    <source>
        <dbReference type="ARBA" id="ARBA00018111"/>
    </source>
</evidence>
<dbReference type="PANTHER" id="PTHR33602:SF1">
    <property type="entry name" value="REGULATORY PROTEIN RECX FAMILY PROTEIN"/>
    <property type="match status" value="1"/>
</dbReference>
<evidence type="ECO:0000259" key="6">
    <source>
        <dbReference type="Pfam" id="PF02631"/>
    </source>
</evidence>
<dbReference type="InterPro" id="IPR003783">
    <property type="entry name" value="Regulatory_RecX"/>
</dbReference>
<dbReference type="GO" id="GO:0005737">
    <property type="term" value="C:cytoplasm"/>
    <property type="evidence" value="ECO:0007669"/>
    <property type="project" value="UniProtKB-SubCell"/>
</dbReference>
<comment type="function">
    <text evidence="5">Modulates RecA activity.</text>
</comment>
<reference evidence="9 10" key="1">
    <citation type="journal article" date="2014" name="Genome Announc.">
        <title>Genome Sequence of Gammaproteobacterial Pseudohaliea rubra Type Strain DSM 19751, Isolated from Coastal Seawater of the Mediterranean Sea.</title>
        <authorList>
            <person name="Spring S."/>
            <person name="Fiebig A."/>
            <person name="Riedel T."/>
            <person name="Goker M."/>
            <person name="Klenk H.P."/>
        </authorList>
    </citation>
    <scope>NUCLEOTIDE SEQUENCE [LARGE SCALE GENOMIC DNA]</scope>
    <source>
        <strain evidence="9 10">DSM 19751</strain>
    </source>
</reference>
<name>A0A095VVK6_9GAMM</name>
<dbReference type="InterPro" id="IPR036388">
    <property type="entry name" value="WH-like_DNA-bd_sf"/>
</dbReference>
<dbReference type="Pfam" id="PF02631">
    <property type="entry name" value="RecX_HTH2"/>
    <property type="match status" value="1"/>
</dbReference>
<dbReference type="AlphaFoldDB" id="A0A095VVK6"/>
<dbReference type="InterPro" id="IPR053924">
    <property type="entry name" value="RecX_HTH_2nd"/>
</dbReference>
<accession>A0A095VVK6</accession>
<sequence>MVAADNDTERNPVAARKAAMDLLARREHSRRELLRKLGRRFAPQVLEGALEQLVRDGLQSDGRFAESYVRHRSERGYGPLRLVRELRERGIDNDLADRAVAGADCDWSRLARRVADKKFGVRPPADRRELARRLRFLHYRGFDTGALDDPWGSGLE</sequence>
<dbReference type="Pfam" id="PF21982">
    <property type="entry name" value="RecX_HTH1"/>
    <property type="match status" value="1"/>
</dbReference>
<keyword evidence="4 5" id="KW-0963">Cytoplasm</keyword>
<dbReference type="EMBL" id="AUVB01000012">
    <property type="protein sequence ID" value="KGE05053.1"/>
    <property type="molecule type" value="Genomic_DNA"/>
</dbReference>